<dbReference type="EMBL" id="LKET01000062">
    <property type="protein sequence ID" value="KPU42598.1"/>
    <property type="molecule type" value="Genomic_DNA"/>
</dbReference>
<dbReference type="PROSITE" id="PS51257">
    <property type="entry name" value="PROKAR_LIPOPROTEIN"/>
    <property type="match status" value="1"/>
</dbReference>
<name>A0A0P8W236_9CLOT</name>
<organism evidence="1 2">
    <name type="scientific">Oxobacter pfennigii</name>
    <dbReference type="NCBI Taxonomy" id="36849"/>
    <lineage>
        <taxon>Bacteria</taxon>
        <taxon>Bacillati</taxon>
        <taxon>Bacillota</taxon>
        <taxon>Clostridia</taxon>
        <taxon>Eubacteriales</taxon>
        <taxon>Clostridiaceae</taxon>
        <taxon>Oxobacter</taxon>
    </lineage>
</organism>
<sequence length="274" mass="30896">MKISRNAKAKIKLTILIITILLLLVACNNNENKDGDIVQKCNDISEKDNTNKDIIELTFMPIHKQTLKEGLPKKEWVKGKSIYFGNLPNQNEATIHLYIDNTINPDLRPDEGVIYGFLEHKNKLYEIGVVSNYRIDDVNVNLEDRTSDGIKDIEIEGGMGSTYMEMKIISFNETKQEWENLLTMGSPTIVDLDGDGQVELTAGSAGSLPPYLDIYKWNNDQFGKADVNEATKSDYAGLHAIDGTWFIETGLYENSKPSEHKLFRYEAGKLIGED</sequence>
<evidence type="ECO:0000313" key="2">
    <source>
        <dbReference type="Proteomes" id="UP000050326"/>
    </source>
</evidence>
<evidence type="ECO:0000313" key="1">
    <source>
        <dbReference type="EMBL" id="KPU42598.1"/>
    </source>
</evidence>
<reference evidence="1 2" key="1">
    <citation type="submission" date="2015-09" db="EMBL/GenBank/DDBJ databases">
        <title>Genome sequence of Oxobacter pfennigii DSM 3222.</title>
        <authorList>
            <person name="Poehlein A."/>
            <person name="Bengelsdorf F.R."/>
            <person name="Schiel-Bengelsdorf B."/>
            <person name="Duerre P."/>
            <person name="Daniel R."/>
        </authorList>
    </citation>
    <scope>NUCLEOTIDE SEQUENCE [LARGE SCALE GENOMIC DNA]</scope>
    <source>
        <strain evidence="1 2">DSM 3222</strain>
    </source>
</reference>
<protein>
    <submittedName>
        <fullName evidence="1">Uncharacterized protein</fullName>
    </submittedName>
</protein>
<gene>
    <name evidence="1" type="ORF">OXPF_37730</name>
</gene>
<proteinExistence type="predicted"/>
<accession>A0A0P8W236</accession>
<dbReference type="OrthoDB" id="1954430at2"/>
<dbReference type="RefSeq" id="WP_054876741.1">
    <property type="nucleotide sequence ID" value="NZ_LKET01000062.1"/>
</dbReference>
<comment type="caution">
    <text evidence="1">The sequence shown here is derived from an EMBL/GenBank/DDBJ whole genome shotgun (WGS) entry which is preliminary data.</text>
</comment>
<dbReference type="AlphaFoldDB" id="A0A0P8W236"/>
<dbReference type="Proteomes" id="UP000050326">
    <property type="component" value="Unassembled WGS sequence"/>
</dbReference>
<keyword evidence="2" id="KW-1185">Reference proteome</keyword>